<keyword evidence="1" id="KW-1185">Reference proteome</keyword>
<dbReference type="InterPro" id="IPR050796">
    <property type="entry name" value="SCF_F-box_component"/>
</dbReference>
<dbReference type="GeneID" id="110793645"/>
<proteinExistence type="predicted"/>
<dbReference type="InterPro" id="IPR036047">
    <property type="entry name" value="F-box-like_dom_sf"/>
</dbReference>
<organism evidence="1 2">
    <name type="scientific">Spinacia oleracea</name>
    <name type="common">Spinach</name>
    <dbReference type="NCBI Taxonomy" id="3562"/>
    <lineage>
        <taxon>Eukaryota</taxon>
        <taxon>Viridiplantae</taxon>
        <taxon>Streptophyta</taxon>
        <taxon>Embryophyta</taxon>
        <taxon>Tracheophyta</taxon>
        <taxon>Spermatophyta</taxon>
        <taxon>Magnoliopsida</taxon>
        <taxon>eudicotyledons</taxon>
        <taxon>Gunneridae</taxon>
        <taxon>Pentapetalae</taxon>
        <taxon>Caryophyllales</taxon>
        <taxon>Chenopodiaceae</taxon>
        <taxon>Chenopodioideae</taxon>
        <taxon>Anserineae</taxon>
        <taxon>Spinacia</taxon>
    </lineage>
</organism>
<dbReference type="InterPro" id="IPR017451">
    <property type="entry name" value="F-box-assoc_interact_dom"/>
</dbReference>
<dbReference type="NCBIfam" id="TIGR01640">
    <property type="entry name" value="F_box_assoc_1"/>
    <property type="match status" value="1"/>
</dbReference>
<dbReference type="RefSeq" id="XP_021854229.2">
    <property type="nucleotide sequence ID" value="XM_021998537.2"/>
</dbReference>
<gene>
    <name evidence="2" type="primary">LOC110793645</name>
</gene>
<reference evidence="1" key="1">
    <citation type="journal article" date="2021" name="Nat. Commun.">
        <title>Genomic analyses provide insights into spinach domestication and the genetic basis of agronomic traits.</title>
        <authorList>
            <person name="Cai X."/>
            <person name="Sun X."/>
            <person name="Xu C."/>
            <person name="Sun H."/>
            <person name="Wang X."/>
            <person name="Ge C."/>
            <person name="Zhang Z."/>
            <person name="Wang Q."/>
            <person name="Fei Z."/>
            <person name="Jiao C."/>
            <person name="Wang Q."/>
        </authorList>
    </citation>
    <scope>NUCLEOTIDE SEQUENCE [LARGE SCALE GENOMIC DNA]</scope>
    <source>
        <strain evidence="1">cv. Varoflay</strain>
    </source>
</reference>
<evidence type="ECO:0000313" key="1">
    <source>
        <dbReference type="Proteomes" id="UP000813463"/>
    </source>
</evidence>
<name>A0A9R0K0S5_SPIOL</name>
<dbReference type="KEGG" id="soe:110793645"/>
<accession>A0A9R0K0S5</accession>
<dbReference type="PANTHER" id="PTHR31672">
    <property type="entry name" value="BNACNNG10540D PROTEIN"/>
    <property type="match status" value="1"/>
</dbReference>
<reference evidence="2" key="2">
    <citation type="submission" date="2025-08" db="UniProtKB">
        <authorList>
            <consortium name="RefSeq"/>
        </authorList>
    </citation>
    <scope>IDENTIFICATION</scope>
    <source>
        <tissue evidence="2">Leaf</tissue>
    </source>
</reference>
<protein>
    <submittedName>
        <fullName evidence="2">F-box/kelch-repeat protein At3g06240-like isoform X1</fullName>
    </submittedName>
</protein>
<sequence>MDDIDENDSMFEAEILPRLRLNTLQSCKLVSKTWLDHIKSPYFFYYHLEKSIQNHHLNLIFFGHNNTNSVETFDAENLVPSVKTYDCFDLPSVTGTFRIVGSCNGLLCFKSTDIRDECGNLSYNFVLYNPVTRVEKSFRVLPVFNLENKSCNLGFGFTCDNKNMDYKLVFITGQEIHVYSLKTLSWKRIGDYPCKDWLWKTPEEHEARGVPTDNAIHWLSGKQLGEKSIFSIDLNNGGQQFETPLNDTRTPKLVTLGGRLHLIFTRYTYGVDENPVYTFGIDIWVMRKYGCFDDSCVRLFKVRIDDLKDFATPVSIREGGRKVLLQLVHFRESKKKHSYVWYDLVTKECDCKVHEVSAYGVMEPCLETLVDPRFYRSE</sequence>
<dbReference type="SUPFAM" id="SSF81383">
    <property type="entry name" value="F-box domain"/>
    <property type="match status" value="1"/>
</dbReference>
<dbReference type="AlphaFoldDB" id="A0A9R0K0S5"/>
<evidence type="ECO:0000313" key="2">
    <source>
        <dbReference type="RefSeq" id="XP_021854229.2"/>
    </source>
</evidence>
<dbReference type="Proteomes" id="UP000813463">
    <property type="component" value="Chromosome 6"/>
</dbReference>
<dbReference type="PANTHER" id="PTHR31672:SF13">
    <property type="entry name" value="F-BOX PROTEIN CPR30-LIKE"/>
    <property type="match status" value="1"/>
</dbReference>